<sequence length="173" mass="18747">MGILEGNDHERGACSDRKWLVLRSTVVNPLPLIPPIGGSTMEGEDIMEKANAIVKDLLKEVSISLPTLRKRVNKKRKATPSELSTGGEQHRESATSSAKDLTTEVNPPSAMIGSSFVGRVSPSMLIVVLPSNVAAALVSSYNLANFVKLFVFLLNGVCLYRFYGAHVDFEVSM</sequence>
<name>A0ABR0P831_GOSAR</name>
<proteinExistence type="predicted"/>
<evidence type="ECO:0000256" key="1">
    <source>
        <dbReference type="SAM" id="MobiDB-lite"/>
    </source>
</evidence>
<comment type="caution">
    <text evidence="2">The sequence shown here is derived from an EMBL/GenBank/DDBJ whole genome shotgun (WGS) entry which is preliminary data.</text>
</comment>
<organism evidence="2 3">
    <name type="scientific">Gossypium arboreum</name>
    <name type="common">Tree cotton</name>
    <name type="synonym">Gossypium nanking</name>
    <dbReference type="NCBI Taxonomy" id="29729"/>
    <lineage>
        <taxon>Eukaryota</taxon>
        <taxon>Viridiplantae</taxon>
        <taxon>Streptophyta</taxon>
        <taxon>Embryophyta</taxon>
        <taxon>Tracheophyta</taxon>
        <taxon>Spermatophyta</taxon>
        <taxon>Magnoliopsida</taxon>
        <taxon>eudicotyledons</taxon>
        <taxon>Gunneridae</taxon>
        <taxon>Pentapetalae</taxon>
        <taxon>rosids</taxon>
        <taxon>malvids</taxon>
        <taxon>Malvales</taxon>
        <taxon>Malvaceae</taxon>
        <taxon>Malvoideae</taxon>
        <taxon>Gossypium</taxon>
    </lineage>
</organism>
<evidence type="ECO:0000313" key="2">
    <source>
        <dbReference type="EMBL" id="KAK5817402.1"/>
    </source>
</evidence>
<reference evidence="2 3" key="1">
    <citation type="submission" date="2023-03" db="EMBL/GenBank/DDBJ databases">
        <title>WGS of Gossypium arboreum.</title>
        <authorList>
            <person name="Yu D."/>
        </authorList>
    </citation>
    <scope>NUCLEOTIDE SEQUENCE [LARGE SCALE GENOMIC DNA]</scope>
    <source>
        <tissue evidence="2">Leaf</tissue>
    </source>
</reference>
<feature type="region of interest" description="Disordered" evidence="1">
    <location>
        <begin position="72"/>
        <end position="104"/>
    </location>
</feature>
<keyword evidence="3" id="KW-1185">Reference proteome</keyword>
<evidence type="ECO:0000313" key="3">
    <source>
        <dbReference type="Proteomes" id="UP001358586"/>
    </source>
</evidence>
<dbReference type="Proteomes" id="UP001358586">
    <property type="component" value="Chromosome 7"/>
</dbReference>
<gene>
    <name evidence="2" type="ORF">PVK06_022326</name>
</gene>
<feature type="compositionally biased region" description="Polar residues" evidence="1">
    <location>
        <begin position="94"/>
        <end position="104"/>
    </location>
</feature>
<protein>
    <submittedName>
        <fullName evidence="2">Uncharacterized protein</fullName>
    </submittedName>
</protein>
<dbReference type="EMBL" id="JARKNE010000007">
    <property type="protein sequence ID" value="KAK5817402.1"/>
    <property type="molecule type" value="Genomic_DNA"/>
</dbReference>
<accession>A0ABR0P831</accession>